<dbReference type="Proteomes" id="UP000664545">
    <property type="component" value="Unassembled WGS sequence"/>
</dbReference>
<dbReference type="InterPro" id="IPR001647">
    <property type="entry name" value="HTH_TetR"/>
</dbReference>
<dbReference type="PANTHER" id="PTHR43479:SF11">
    <property type="entry name" value="ACREF_ENVCD OPERON REPRESSOR-RELATED"/>
    <property type="match status" value="1"/>
</dbReference>
<feature type="DNA-binding region" description="H-T-H motif" evidence="2">
    <location>
        <begin position="23"/>
        <end position="42"/>
    </location>
</feature>
<dbReference type="Pfam" id="PF00440">
    <property type="entry name" value="TetR_N"/>
    <property type="match status" value="1"/>
</dbReference>
<dbReference type="InterPro" id="IPR009057">
    <property type="entry name" value="Homeodomain-like_sf"/>
</dbReference>
<protein>
    <submittedName>
        <fullName evidence="4">Helix-turn-helix transcriptional regulator</fullName>
    </submittedName>
</protein>
<dbReference type="PROSITE" id="PS50977">
    <property type="entry name" value="HTH_TETR_2"/>
    <property type="match status" value="1"/>
</dbReference>
<evidence type="ECO:0000256" key="2">
    <source>
        <dbReference type="PROSITE-ProRule" id="PRU00335"/>
    </source>
</evidence>
<dbReference type="PANTHER" id="PTHR43479">
    <property type="entry name" value="ACREF/ENVCD OPERON REPRESSOR-RELATED"/>
    <property type="match status" value="1"/>
</dbReference>
<name>A0A939IJU1_CLOAM</name>
<sequence length="181" mass="21448">MYEQRLLEAGLELIKQNGLKRLRIEDIARKSGFAKSTFYTFFSSKEEFVCKIALYERKKNKEAVQQLFNENEKMNKEAAKQFFKIQFLSDANIYPYLSKEDYEYLRARCPELYHLDPESDEENTKWLLGKMDTGQVCDWKLFSNYVKAIVTVTMNAENLYGDIYKETIELMINGLVDFIFE</sequence>
<evidence type="ECO:0000259" key="3">
    <source>
        <dbReference type="PROSITE" id="PS50977"/>
    </source>
</evidence>
<dbReference type="GO" id="GO:0003677">
    <property type="term" value="F:DNA binding"/>
    <property type="evidence" value="ECO:0007669"/>
    <property type="project" value="UniProtKB-UniRule"/>
</dbReference>
<dbReference type="AlphaFoldDB" id="A0A939IJU1"/>
<dbReference type="SUPFAM" id="SSF46689">
    <property type="entry name" value="Homeodomain-like"/>
    <property type="match status" value="1"/>
</dbReference>
<dbReference type="InterPro" id="IPR050624">
    <property type="entry name" value="HTH-type_Tx_Regulator"/>
</dbReference>
<dbReference type="RefSeq" id="WP_206582764.1">
    <property type="nucleotide sequence ID" value="NZ_JAFJZZ010000005.1"/>
</dbReference>
<organism evidence="4 5">
    <name type="scientific">Clostridium aminobutyricum</name>
    <dbReference type="NCBI Taxonomy" id="33953"/>
    <lineage>
        <taxon>Bacteria</taxon>
        <taxon>Bacillati</taxon>
        <taxon>Bacillota</taxon>
        <taxon>Clostridia</taxon>
        <taxon>Eubacteriales</taxon>
        <taxon>Clostridiaceae</taxon>
        <taxon>Clostridium</taxon>
    </lineage>
</organism>
<dbReference type="EMBL" id="JAFJZZ010000005">
    <property type="protein sequence ID" value="MBN7773924.1"/>
    <property type="molecule type" value="Genomic_DNA"/>
</dbReference>
<keyword evidence="5" id="KW-1185">Reference proteome</keyword>
<reference evidence="4" key="1">
    <citation type="submission" date="2021-02" db="EMBL/GenBank/DDBJ databases">
        <title>Abyssanaerobacter marinus gen.nov., sp., nov, anaerobic bacterium isolated from the Onnuri vent field of Indian Ocean and suggestion of Mogibacteriaceae fam. nov., and proposal of reclassification of ambiguous this family's genus member.</title>
        <authorList>
            <person name="Kim Y.J."/>
            <person name="Yang J.-A."/>
        </authorList>
    </citation>
    <scope>NUCLEOTIDE SEQUENCE</scope>
    <source>
        <strain evidence="4">DSM 2634</strain>
    </source>
</reference>
<accession>A0A939IJU1</accession>
<comment type="caution">
    <text evidence="4">The sequence shown here is derived from an EMBL/GenBank/DDBJ whole genome shotgun (WGS) entry which is preliminary data.</text>
</comment>
<dbReference type="Gene3D" id="1.10.357.10">
    <property type="entry name" value="Tetracycline Repressor, domain 2"/>
    <property type="match status" value="1"/>
</dbReference>
<dbReference type="PRINTS" id="PR00455">
    <property type="entry name" value="HTHTETR"/>
</dbReference>
<proteinExistence type="predicted"/>
<evidence type="ECO:0000256" key="1">
    <source>
        <dbReference type="ARBA" id="ARBA00023125"/>
    </source>
</evidence>
<gene>
    <name evidence="4" type="ORF">JYB65_11175</name>
</gene>
<keyword evidence="1 2" id="KW-0238">DNA-binding</keyword>
<feature type="domain" description="HTH tetR-type" evidence="3">
    <location>
        <begin position="1"/>
        <end position="60"/>
    </location>
</feature>
<evidence type="ECO:0000313" key="5">
    <source>
        <dbReference type="Proteomes" id="UP000664545"/>
    </source>
</evidence>
<evidence type="ECO:0000313" key="4">
    <source>
        <dbReference type="EMBL" id="MBN7773924.1"/>
    </source>
</evidence>